<organism evidence="6 7">
    <name type="scientific">Pseudocalidococcus azoricus BACA0444</name>
    <dbReference type="NCBI Taxonomy" id="2918990"/>
    <lineage>
        <taxon>Bacteria</taxon>
        <taxon>Bacillati</taxon>
        <taxon>Cyanobacteriota</taxon>
        <taxon>Cyanophyceae</taxon>
        <taxon>Acaryochloridales</taxon>
        <taxon>Thermosynechococcaceae</taxon>
        <taxon>Pseudocalidococcus</taxon>
        <taxon>Pseudocalidococcus azoricus</taxon>
    </lineage>
</organism>
<evidence type="ECO:0000313" key="7">
    <source>
        <dbReference type="Proteomes" id="UP001268256"/>
    </source>
</evidence>
<dbReference type="RefSeq" id="WP_322876992.1">
    <property type="nucleotide sequence ID" value="NZ_JAVMIP010000002.1"/>
</dbReference>
<dbReference type="SMART" id="SM00563">
    <property type="entry name" value="PlsC"/>
    <property type="match status" value="1"/>
</dbReference>
<keyword evidence="3 4" id="KW-0012">Acyltransferase</keyword>
<evidence type="ECO:0000256" key="1">
    <source>
        <dbReference type="ARBA" id="ARBA00008655"/>
    </source>
</evidence>
<dbReference type="PANTHER" id="PTHR10434:SF11">
    <property type="entry name" value="1-ACYL-SN-GLYCEROL-3-PHOSPHATE ACYLTRANSFERASE"/>
    <property type="match status" value="1"/>
</dbReference>
<comment type="caution">
    <text evidence="6">The sequence shown here is derived from an EMBL/GenBank/DDBJ whole genome shotgun (WGS) entry which is preliminary data.</text>
</comment>
<evidence type="ECO:0000313" key="6">
    <source>
        <dbReference type="EMBL" id="MDS3859683.1"/>
    </source>
</evidence>
<gene>
    <name evidence="6" type="ORF">RIF25_02565</name>
</gene>
<dbReference type="AlphaFoldDB" id="A0AAE4FP64"/>
<keyword evidence="4" id="KW-1208">Phospholipid metabolism</keyword>
<dbReference type="NCBIfam" id="TIGR00530">
    <property type="entry name" value="AGP_acyltrn"/>
    <property type="match status" value="1"/>
</dbReference>
<dbReference type="SUPFAM" id="SSF69593">
    <property type="entry name" value="Glycerol-3-phosphate (1)-acyltransferase"/>
    <property type="match status" value="1"/>
</dbReference>
<dbReference type="PANTHER" id="PTHR10434">
    <property type="entry name" value="1-ACYL-SN-GLYCEROL-3-PHOSPHATE ACYLTRANSFERASE"/>
    <property type="match status" value="1"/>
</dbReference>
<evidence type="ECO:0000259" key="5">
    <source>
        <dbReference type="SMART" id="SM00563"/>
    </source>
</evidence>
<dbReference type="InterPro" id="IPR002123">
    <property type="entry name" value="Plipid/glycerol_acylTrfase"/>
</dbReference>
<evidence type="ECO:0000256" key="2">
    <source>
        <dbReference type="ARBA" id="ARBA00022679"/>
    </source>
</evidence>
<dbReference type="Pfam" id="PF01553">
    <property type="entry name" value="Acyltransferase"/>
    <property type="match status" value="1"/>
</dbReference>
<dbReference type="GO" id="GO:0006654">
    <property type="term" value="P:phosphatidic acid biosynthetic process"/>
    <property type="evidence" value="ECO:0007669"/>
    <property type="project" value="TreeGrafter"/>
</dbReference>
<accession>A0AAE4FP64</accession>
<evidence type="ECO:0000256" key="3">
    <source>
        <dbReference type="ARBA" id="ARBA00023315"/>
    </source>
</evidence>
<reference evidence="7" key="1">
    <citation type="submission" date="2023-07" db="EMBL/GenBank/DDBJ databases">
        <authorList>
            <person name="Luz R."/>
            <person name="Cordeiro R."/>
            <person name="Fonseca A."/>
            <person name="Goncalves V."/>
        </authorList>
    </citation>
    <scope>NUCLEOTIDE SEQUENCE [LARGE SCALE GENOMIC DNA]</scope>
    <source>
        <strain evidence="7">BACA0444</strain>
    </source>
</reference>
<dbReference type="Proteomes" id="UP001268256">
    <property type="component" value="Unassembled WGS sequence"/>
</dbReference>
<keyword evidence="2 4" id="KW-0808">Transferase</keyword>
<keyword evidence="4" id="KW-0443">Lipid metabolism</keyword>
<protein>
    <recommendedName>
        <fullName evidence="4">1-acyl-sn-glycerol-3-phosphate acyltransferase</fullName>
        <ecNumber evidence="4">2.3.1.51</ecNumber>
    </recommendedName>
</protein>
<dbReference type="EMBL" id="JAVMIP010000002">
    <property type="protein sequence ID" value="MDS3859683.1"/>
    <property type="molecule type" value="Genomic_DNA"/>
</dbReference>
<dbReference type="InterPro" id="IPR004552">
    <property type="entry name" value="AGP_acyltrans"/>
</dbReference>
<name>A0AAE4FP64_9CYAN</name>
<keyword evidence="7" id="KW-1185">Reference proteome</keyword>
<dbReference type="CDD" id="cd07989">
    <property type="entry name" value="LPLAT_AGPAT-like"/>
    <property type="match status" value="1"/>
</dbReference>
<comment type="domain">
    <text evidence="4">The HXXXXD motif is essential for acyltransferase activity and may constitute the binding site for the phosphate moiety of the glycerol-3-phosphate.</text>
</comment>
<comment type="similarity">
    <text evidence="1 4">Belongs to the 1-acyl-sn-glycerol-3-phosphate acyltransferase family.</text>
</comment>
<evidence type="ECO:0000256" key="4">
    <source>
        <dbReference type="RuleBase" id="RU361267"/>
    </source>
</evidence>
<keyword evidence="4" id="KW-0444">Lipid biosynthesis</keyword>
<keyword evidence="4" id="KW-0594">Phospholipid biosynthesis</keyword>
<dbReference type="GO" id="GO:0016020">
    <property type="term" value="C:membrane"/>
    <property type="evidence" value="ECO:0007669"/>
    <property type="project" value="InterPro"/>
</dbReference>
<comment type="catalytic activity">
    <reaction evidence="4">
        <text>a 1-acyl-sn-glycero-3-phosphate + an acyl-CoA = a 1,2-diacyl-sn-glycero-3-phosphate + CoA</text>
        <dbReference type="Rhea" id="RHEA:19709"/>
        <dbReference type="ChEBI" id="CHEBI:57287"/>
        <dbReference type="ChEBI" id="CHEBI:57970"/>
        <dbReference type="ChEBI" id="CHEBI:58342"/>
        <dbReference type="ChEBI" id="CHEBI:58608"/>
        <dbReference type="EC" id="2.3.1.51"/>
    </reaction>
</comment>
<proteinExistence type="inferred from homology"/>
<sequence length="214" mass="23478">MSLAQRQREPKLSLALYHLFKWSVVAPLFHTYLHGRIIDAQTVPQRGPLIIVSNHASYFDPPLLSNAVCRPVAFMAKAELFKIPILKTLIRLYGAYPVQRGARDRSAIRAAHQALNQGWSVGIFLTGTRTPNGRIDDPKLGAALIAAQAQVPLLPVCLWGTEKILSRGPIPRSVPVTVRIGQLIPPPASSDRHELEAITQACASQINALHNLGR</sequence>
<dbReference type="EC" id="2.3.1.51" evidence="4"/>
<dbReference type="GO" id="GO:0003841">
    <property type="term" value="F:1-acylglycerol-3-phosphate O-acyltransferase activity"/>
    <property type="evidence" value="ECO:0007669"/>
    <property type="project" value="UniProtKB-UniRule"/>
</dbReference>
<feature type="domain" description="Phospholipid/glycerol acyltransferase" evidence="5">
    <location>
        <begin position="49"/>
        <end position="161"/>
    </location>
</feature>